<sequence length="87" mass="8990">MPVESTALASSIVVLAGGVDNIVGVERCMVRLRLTLADQDAADVPGIAQLPGVALALHLMGQLQIAPTSHLDELHATVSQIVARARG</sequence>
<evidence type="ECO:0000256" key="3">
    <source>
        <dbReference type="ARBA" id="ARBA00022679"/>
    </source>
</evidence>
<dbReference type="EMBL" id="CP134879">
    <property type="protein sequence ID" value="WNM25732.1"/>
    <property type="molecule type" value="Genomic_DNA"/>
</dbReference>
<dbReference type="SUPFAM" id="SSF55604">
    <property type="entry name" value="Glucose permease domain IIB"/>
    <property type="match status" value="1"/>
</dbReference>
<dbReference type="InterPro" id="IPR036878">
    <property type="entry name" value="Glu_permease_IIB"/>
</dbReference>
<keyword evidence="2" id="KW-0762">Sugar transport</keyword>
<reference evidence="8 9" key="1">
    <citation type="submission" date="2023-09" db="EMBL/GenBank/DDBJ databases">
        <title>Demequina sp. a novel bacteria isolated from Capsicum annuum.</title>
        <authorList>
            <person name="Humaira Z."/>
            <person name="Lee J."/>
            <person name="Cho D."/>
        </authorList>
    </citation>
    <scope>NUCLEOTIDE SEQUENCE [LARGE SCALE GENOMIC DNA]</scope>
    <source>
        <strain evidence="8 9">OYTSA14</strain>
    </source>
</reference>
<gene>
    <name evidence="8" type="ORF">RN606_06150</name>
</gene>
<evidence type="ECO:0000256" key="5">
    <source>
        <dbReference type="ARBA" id="ARBA00022777"/>
    </source>
</evidence>
<feature type="active site" description="Phosphocysteine intermediate; for EIIB activity" evidence="6">
    <location>
        <position position="28"/>
    </location>
</feature>
<evidence type="ECO:0000313" key="9">
    <source>
        <dbReference type="Proteomes" id="UP001304125"/>
    </source>
</evidence>
<evidence type="ECO:0000256" key="2">
    <source>
        <dbReference type="ARBA" id="ARBA00022597"/>
    </source>
</evidence>
<dbReference type="InterPro" id="IPR018113">
    <property type="entry name" value="PTrfase_EIIB_Cys"/>
</dbReference>
<dbReference type="RefSeq" id="WP_313501131.1">
    <property type="nucleotide sequence ID" value="NZ_CP134879.1"/>
</dbReference>
<keyword evidence="9" id="KW-1185">Reference proteome</keyword>
<evidence type="ECO:0000256" key="4">
    <source>
        <dbReference type="ARBA" id="ARBA00022683"/>
    </source>
</evidence>
<dbReference type="Proteomes" id="UP001304125">
    <property type="component" value="Chromosome"/>
</dbReference>
<keyword evidence="5" id="KW-0418">Kinase</keyword>
<protein>
    <submittedName>
        <fullName evidence="8">PTS transporter subunit EIIB</fullName>
    </submittedName>
</protein>
<evidence type="ECO:0000259" key="7">
    <source>
        <dbReference type="PROSITE" id="PS51098"/>
    </source>
</evidence>
<dbReference type="InterPro" id="IPR050558">
    <property type="entry name" value="PTS_Sugar-Specific_Components"/>
</dbReference>
<dbReference type="GO" id="GO:0008982">
    <property type="term" value="F:protein-N(PI)-phosphohistidine-sugar phosphotransferase activity"/>
    <property type="evidence" value="ECO:0007669"/>
    <property type="project" value="InterPro"/>
</dbReference>
<dbReference type="Gene3D" id="3.30.1360.60">
    <property type="entry name" value="Glucose permease domain IIB"/>
    <property type="match status" value="1"/>
</dbReference>
<dbReference type="GO" id="GO:0016301">
    <property type="term" value="F:kinase activity"/>
    <property type="evidence" value="ECO:0007669"/>
    <property type="project" value="UniProtKB-KW"/>
</dbReference>
<dbReference type="AlphaFoldDB" id="A0AA96F9B4"/>
<dbReference type="GO" id="GO:0009401">
    <property type="term" value="P:phosphoenolpyruvate-dependent sugar phosphotransferase system"/>
    <property type="evidence" value="ECO:0007669"/>
    <property type="project" value="UniProtKB-KW"/>
</dbReference>
<name>A0AA96F9B4_9MICO</name>
<dbReference type="InterPro" id="IPR001996">
    <property type="entry name" value="PTS_IIB_1"/>
</dbReference>
<dbReference type="PROSITE" id="PS51098">
    <property type="entry name" value="PTS_EIIB_TYPE_1"/>
    <property type="match status" value="1"/>
</dbReference>
<evidence type="ECO:0000256" key="1">
    <source>
        <dbReference type="ARBA" id="ARBA00022448"/>
    </source>
</evidence>
<accession>A0AA96F9B4</accession>
<feature type="domain" description="PTS EIIB type-1" evidence="7">
    <location>
        <begin position="6"/>
        <end position="87"/>
    </location>
</feature>
<proteinExistence type="predicted"/>
<keyword evidence="3" id="KW-0808">Transferase</keyword>
<dbReference type="PANTHER" id="PTHR30175:SF1">
    <property type="entry name" value="PTS SYSTEM ARBUTIN-, CELLOBIOSE-, AND SALICIN-SPECIFIC EIIBC COMPONENT-RELATED"/>
    <property type="match status" value="1"/>
</dbReference>
<keyword evidence="1" id="KW-0813">Transport</keyword>
<evidence type="ECO:0000256" key="6">
    <source>
        <dbReference type="PROSITE-ProRule" id="PRU00421"/>
    </source>
</evidence>
<dbReference type="PANTHER" id="PTHR30175">
    <property type="entry name" value="PHOSPHOTRANSFERASE SYSTEM TRANSPORT PROTEIN"/>
    <property type="match status" value="1"/>
</dbReference>
<organism evidence="8 9">
    <name type="scientific">Demequina capsici</name>
    <dbReference type="NCBI Taxonomy" id="3075620"/>
    <lineage>
        <taxon>Bacteria</taxon>
        <taxon>Bacillati</taxon>
        <taxon>Actinomycetota</taxon>
        <taxon>Actinomycetes</taxon>
        <taxon>Micrococcales</taxon>
        <taxon>Demequinaceae</taxon>
        <taxon>Demequina</taxon>
    </lineage>
</organism>
<evidence type="ECO:0000313" key="8">
    <source>
        <dbReference type="EMBL" id="WNM25732.1"/>
    </source>
</evidence>
<keyword evidence="4" id="KW-0598">Phosphotransferase system</keyword>
<dbReference type="Pfam" id="PF00367">
    <property type="entry name" value="PTS_EIIB"/>
    <property type="match status" value="1"/>
</dbReference>